<evidence type="ECO:0000313" key="4">
    <source>
        <dbReference type="Proteomes" id="UP000306102"/>
    </source>
</evidence>
<evidence type="ECO:0000256" key="1">
    <source>
        <dbReference type="SAM" id="MobiDB-lite"/>
    </source>
</evidence>
<dbReference type="PANTHER" id="PTHR26312:SF123">
    <property type="entry name" value="TETRATRICOPEPTIDE REPEAT (TPR)-LIKE SUPERFAMILY PROTEIN"/>
    <property type="match status" value="1"/>
</dbReference>
<reference evidence="3 4" key="1">
    <citation type="journal article" date="2018" name="Proc. Natl. Acad. Sci. U.S.A.">
        <title>Draft genome sequence of Camellia sinensis var. sinensis provides insights into the evolution of the tea genome and tea quality.</title>
        <authorList>
            <person name="Wei C."/>
            <person name="Yang H."/>
            <person name="Wang S."/>
            <person name="Zhao J."/>
            <person name="Liu C."/>
            <person name="Gao L."/>
            <person name="Xia E."/>
            <person name="Lu Y."/>
            <person name="Tai Y."/>
            <person name="She G."/>
            <person name="Sun J."/>
            <person name="Cao H."/>
            <person name="Tong W."/>
            <person name="Gao Q."/>
            <person name="Li Y."/>
            <person name="Deng W."/>
            <person name="Jiang X."/>
            <person name="Wang W."/>
            <person name="Chen Q."/>
            <person name="Zhang S."/>
            <person name="Li H."/>
            <person name="Wu J."/>
            <person name="Wang P."/>
            <person name="Li P."/>
            <person name="Shi C."/>
            <person name="Zheng F."/>
            <person name="Jian J."/>
            <person name="Huang B."/>
            <person name="Shan D."/>
            <person name="Shi M."/>
            <person name="Fang C."/>
            <person name="Yue Y."/>
            <person name="Li F."/>
            <person name="Li D."/>
            <person name="Wei S."/>
            <person name="Han B."/>
            <person name="Jiang C."/>
            <person name="Yin Y."/>
            <person name="Xia T."/>
            <person name="Zhang Z."/>
            <person name="Bennetzen J.L."/>
            <person name="Zhao S."/>
            <person name="Wan X."/>
        </authorList>
    </citation>
    <scope>NUCLEOTIDE SEQUENCE [LARGE SCALE GENOMIC DNA]</scope>
    <source>
        <strain evidence="4">cv. Shuchazao</strain>
        <tissue evidence="3">Leaf</tissue>
    </source>
</reference>
<dbReference type="Proteomes" id="UP000306102">
    <property type="component" value="Unassembled WGS sequence"/>
</dbReference>
<feature type="region of interest" description="Disordered" evidence="1">
    <location>
        <begin position="29"/>
        <end position="53"/>
    </location>
</feature>
<organism evidence="3 4">
    <name type="scientific">Camellia sinensis var. sinensis</name>
    <name type="common">China tea</name>
    <dbReference type="NCBI Taxonomy" id="542762"/>
    <lineage>
        <taxon>Eukaryota</taxon>
        <taxon>Viridiplantae</taxon>
        <taxon>Streptophyta</taxon>
        <taxon>Embryophyta</taxon>
        <taxon>Tracheophyta</taxon>
        <taxon>Spermatophyta</taxon>
        <taxon>Magnoliopsida</taxon>
        <taxon>eudicotyledons</taxon>
        <taxon>Gunneridae</taxon>
        <taxon>Pentapetalae</taxon>
        <taxon>asterids</taxon>
        <taxon>Ericales</taxon>
        <taxon>Theaceae</taxon>
        <taxon>Camellia</taxon>
    </lineage>
</organism>
<proteinExistence type="predicted"/>
<dbReference type="InterPro" id="IPR057352">
    <property type="entry name" value="TPR_TmcB/C"/>
</dbReference>
<dbReference type="InterPro" id="IPR011990">
    <property type="entry name" value="TPR-like_helical_dom_sf"/>
</dbReference>
<feature type="domain" description="TmcB/TmcC TPR repeats" evidence="2">
    <location>
        <begin position="59"/>
        <end position="106"/>
    </location>
</feature>
<dbReference type="Pfam" id="PF25474">
    <property type="entry name" value="TPR_TmcB"/>
    <property type="match status" value="1"/>
</dbReference>
<evidence type="ECO:0000259" key="2">
    <source>
        <dbReference type="Pfam" id="PF25474"/>
    </source>
</evidence>
<comment type="caution">
    <text evidence="3">The sequence shown here is derived from an EMBL/GenBank/DDBJ whole genome shotgun (WGS) entry which is preliminary data.</text>
</comment>
<evidence type="ECO:0000313" key="3">
    <source>
        <dbReference type="EMBL" id="THG23945.1"/>
    </source>
</evidence>
<dbReference type="SUPFAM" id="SSF48452">
    <property type="entry name" value="TPR-like"/>
    <property type="match status" value="1"/>
</dbReference>
<accession>A0A4S4F577</accession>
<dbReference type="EMBL" id="SDRB02000035">
    <property type="protein sequence ID" value="THG23945.1"/>
    <property type="molecule type" value="Genomic_DNA"/>
</dbReference>
<name>A0A4S4F577_CAMSN</name>
<protein>
    <recommendedName>
        <fullName evidence="2">TmcB/TmcC TPR repeats domain-containing protein</fullName>
    </recommendedName>
</protein>
<feature type="compositionally biased region" description="Polar residues" evidence="1">
    <location>
        <begin position="33"/>
        <end position="53"/>
    </location>
</feature>
<sequence>MEAVLLRTGSVPVQQHFIVPSSPRVSASPRISLVNSRSDSTPGKRTPRVSSESNVIRSDTKSKICAYYREMLKSNPNNALLLRNYAKFLHEDEGDMVKAEEYYGRAILASPGDGEVLCLYGKLIWETQRDEDRAQSYFDQAILASPNDCTVLGLYAQFMWEAEEEEEEEEEKEDGGDG</sequence>
<dbReference type="Gene3D" id="1.25.40.10">
    <property type="entry name" value="Tetratricopeptide repeat domain"/>
    <property type="match status" value="1"/>
</dbReference>
<keyword evidence="4" id="KW-1185">Reference proteome</keyword>
<dbReference type="AlphaFoldDB" id="A0A4S4F577"/>
<gene>
    <name evidence="3" type="ORF">TEA_015954</name>
</gene>
<dbReference type="PANTHER" id="PTHR26312">
    <property type="entry name" value="TETRATRICOPEPTIDE REPEAT PROTEIN 5"/>
    <property type="match status" value="1"/>
</dbReference>